<feature type="transmembrane region" description="Helical" evidence="2">
    <location>
        <begin position="173"/>
        <end position="192"/>
    </location>
</feature>
<dbReference type="RefSeq" id="WP_344620738.1">
    <property type="nucleotide sequence ID" value="NZ_BAAARV010000142.1"/>
</dbReference>
<protein>
    <recommendedName>
        <fullName evidence="5">Integral membrane protein</fullName>
    </recommendedName>
</protein>
<sequence>MVTRRATAALLRFAARRWPERLREELLREWGAEAHVLGGRGRRWAMLRYAGSLAIARPAREPASALQHLRNGWPGARLVLVGPLLVMLMLVLSLKASWAAVNALPMGFTAAMRLYTPATTAMCLLAAVLLALVGRHWSLPGRPVLVLAAVTLAPLALVVLLEARQGPPMKLALHGPANAVYFLGLGLLHAWTGSRARAGRRRTAWLLAVLGAAVLADVAVMVLMLRSDPAPALSGAPQWWTYSLTGRAFGLSNWDAFSVGDLTELDSWTQLLFTGFAIGAALGRPAAGAGGRAPARPGRPDIAPGHS</sequence>
<evidence type="ECO:0000313" key="4">
    <source>
        <dbReference type="Proteomes" id="UP001501444"/>
    </source>
</evidence>
<keyword evidence="2" id="KW-0472">Membrane</keyword>
<reference evidence="3 4" key="1">
    <citation type="journal article" date="2019" name="Int. J. Syst. Evol. Microbiol.">
        <title>The Global Catalogue of Microorganisms (GCM) 10K type strain sequencing project: providing services to taxonomists for standard genome sequencing and annotation.</title>
        <authorList>
            <consortium name="The Broad Institute Genomics Platform"/>
            <consortium name="The Broad Institute Genome Sequencing Center for Infectious Disease"/>
            <person name="Wu L."/>
            <person name="Ma J."/>
        </authorList>
    </citation>
    <scope>NUCLEOTIDE SEQUENCE [LARGE SCALE GENOMIC DNA]</scope>
    <source>
        <strain evidence="3 4">JCM 3272</strain>
    </source>
</reference>
<dbReference type="Proteomes" id="UP001501444">
    <property type="component" value="Unassembled WGS sequence"/>
</dbReference>
<evidence type="ECO:0000256" key="1">
    <source>
        <dbReference type="SAM" id="MobiDB-lite"/>
    </source>
</evidence>
<feature type="transmembrane region" description="Helical" evidence="2">
    <location>
        <begin position="76"/>
        <end position="94"/>
    </location>
</feature>
<keyword evidence="2" id="KW-0812">Transmembrane</keyword>
<organism evidence="3 4">
    <name type="scientific">Dactylosporangium salmoneum</name>
    <dbReference type="NCBI Taxonomy" id="53361"/>
    <lineage>
        <taxon>Bacteria</taxon>
        <taxon>Bacillati</taxon>
        <taxon>Actinomycetota</taxon>
        <taxon>Actinomycetes</taxon>
        <taxon>Micromonosporales</taxon>
        <taxon>Micromonosporaceae</taxon>
        <taxon>Dactylosporangium</taxon>
    </lineage>
</organism>
<feature type="transmembrane region" description="Helical" evidence="2">
    <location>
        <begin position="114"/>
        <end position="132"/>
    </location>
</feature>
<gene>
    <name evidence="3" type="ORF">GCM10010170_109480</name>
</gene>
<comment type="caution">
    <text evidence="3">The sequence shown here is derived from an EMBL/GenBank/DDBJ whole genome shotgun (WGS) entry which is preliminary data.</text>
</comment>
<accession>A0ABN3I5D0</accession>
<keyword evidence="4" id="KW-1185">Reference proteome</keyword>
<keyword evidence="2" id="KW-1133">Transmembrane helix</keyword>
<evidence type="ECO:0000313" key="3">
    <source>
        <dbReference type="EMBL" id="GAA2395040.1"/>
    </source>
</evidence>
<name>A0ABN3I5D0_9ACTN</name>
<feature type="transmembrane region" description="Helical" evidence="2">
    <location>
        <begin position="204"/>
        <end position="225"/>
    </location>
</feature>
<evidence type="ECO:0000256" key="2">
    <source>
        <dbReference type="SAM" id="Phobius"/>
    </source>
</evidence>
<dbReference type="EMBL" id="BAAARV010000142">
    <property type="protein sequence ID" value="GAA2395040.1"/>
    <property type="molecule type" value="Genomic_DNA"/>
</dbReference>
<proteinExistence type="predicted"/>
<feature type="region of interest" description="Disordered" evidence="1">
    <location>
        <begin position="288"/>
        <end position="307"/>
    </location>
</feature>
<feature type="transmembrane region" description="Helical" evidence="2">
    <location>
        <begin position="144"/>
        <end position="161"/>
    </location>
</feature>
<evidence type="ECO:0008006" key="5">
    <source>
        <dbReference type="Google" id="ProtNLM"/>
    </source>
</evidence>